<protein>
    <submittedName>
        <fullName evidence="2">Uncharacterized protein</fullName>
    </submittedName>
</protein>
<keyword evidence="1" id="KW-0472">Membrane</keyword>
<keyword evidence="1" id="KW-0812">Transmembrane</keyword>
<accession>A0A645GYT0</accession>
<organism evidence="2">
    <name type="scientific">bioreactor metagenome</name>
    <dbReference type="NCBI Taxonomy" id="1076179"/>
    <lineage>
        <taxon>unclassified sequences</taxon>
        <taxon>metagenomes</taxon>
        <taxon>ecological metagenomes</taxon>
    </lineage>
</organism>
<evidence type="ECO:0000256" key="1">
    <source>
        <dbReference type="SAM" id="Phobius"/>
    </source>
</evidence>
<comment type="caution">
    <text evidence="2">The sequence shown here is derived from an EMBL/GenBank/DDBJ whole genome shotgun (WGS) entry which is preliminary data.</text>
</comment>
<proteinExistence type="predicted"/>
<gene>
    <name evidence="2" type="ORF">SDC9_178370</name>
</gene>
<name>A0A645GYT0_9ZZZZ</name>
<sequence length="99" mass="10562">MEMFIDQKPDKKQTYTGVMVVLVLLFVLGLVLVLTSATIGLSTASAELAKNGGSMDMTMYQYIMSNTAESYRIVGAILAIITGVGALMAGFAGYKQKQA</sequence>
<keyword evidence="1" id="KW-1133">Transmembrane helix</keyword>
<reference evidence="2" key="1">
    <citation type="submission" date="2019-08" db="EMBL/GenBank/DDBJ databases">
        <authorList>
            <person name="Kucharzyk K."/>
            <person name="Murdoch R.W."/>
            <person name="Higgins S."/>
            <person name="Loffler F."/>
        </authorList>
    </citation>
    <scope>NUCLEOTIDE SEQUENCE</scope>
</reference>
<dbReference type="AlphaFoldDB" id="A0A645GYT0"/>
<evidence type="ECO:0000313" key="2">
    <source>
        <dbReference type="EMBL" id="MPN30899.1"/>
    </source>
</evidence>
<dbReference type="EMBL" id="VSSQ01082193">
    <property type="protein sequence ID" value="MPN30899.1"/>
    <property type="molecule type" value="Genomic_DNA"/>
</dbReference>
<feature type="transmembrane region" description="Helical" evidence="1">
    <location>
        <begin position="70"/>
        <end position="94"/>
    </location>
</feature>